<organism evidence="1">
    <name type="scientific">marine sediment metagenome</name>
    <dbReference type="NCBI Taxonomy" id="412755"/>
    <lineage>
        <taxon>unclassified sequences</taxon>
        <taxon>metagenomes</taxon>
        <taxon>ecological metagenomes</taxon>
    </lineage>
</organism>
<gene>
    <name evidence="1" type="ORF">S01H1_38083</name>
</gene>
<evidence type="ECO:0000313" key="1">
    <source>
        <dbReference type="EMBL" id="GAG02205.1"/>
    </source>
</evidence>
<proteinExistence type="predicted"/>
<feature type="non-terminal residue" evidence="1">
    <location>
        <position position="95"/>
    </location>
</feature>
<reference evidence="1" key="1">
    <citation type="journal article" date="2014" name="Front. Microbiol.">
        <title>High frequency of phylogenetically diverse reductive dehalogenase-homologous genes in deep subseafloor sedimentary metagenomes.</title>
        <authorList>
            <person name="Kawai M."/>
            <person name="Futagami T."/>
            <person name="Toyoda A."/>
            <person name="Takaki Y."/>
            <person name="Nishi S."/>
            <person name="Hori S."/>
            <person name="Arai W."/>
            <person name="Tsubouchi T."/>
            <person name="Morono Y."/>
            <person name="Uchiyama I."/>
            <person name="Ito T."/>
            <person name="Fujiyama A."/>
            <person name="Inagaki F."/>
            <person name="Takami H."/>
        </authorList>
    </citation>
    <scope>NUCLEOTIDE SEQUENCE</scope>
    <source>
        <strain evidence="1">Expedition CK06-06</strain>
    </source>
</reference>
<comment type="caution">
    <text evidence="1">The sequence shown here is derived from an EMBL/GenBank/DDBJ whole genome shotgun (WGS) entry which is preliminary data.</text>
</comment>
<dbReference type="AlphaFoldDB" id="X0U9G7"/>
<name>X0U9G7_9ZZZZ</name>
<accession>X0U9G7</accession>
<dbReference type="EMBL" id="BARS01023947">
    <property type="protein sequence ID" value="GAG02205.1"/>
    <property type="molecule type" value="Genomic_DNA"/>
</dbReference>
<protein>
    <submittedName>
        <fullName evidence="1">Uncharacterized protein</fullName>
    </submittedName>
</protein>
<sequence length="95" mass="10105">MSGGEGIRNPTDIQPILDVIGDFTDLDTLYDAVIVIDGIVDLILIDTTAIRAITDALPTLAETGGMVNTAVINTEYNVYVNLVPLGVFNPVCVKI</sequence>